<name>A0A9D1A861_9FIRM</name>
<dbReference type="Proteomes" id="UP000824258">
    <property type="component" value="Unassembled WGS sequence"/>
</dbReference>
<reference evidence="1" key="2">
    <citation type="journal article" date="2021" name="PeerJ">
        <title>Extensive microbial diversity within the chicken gut microbiome revealed by metagenomics and culture.</title>
        <authorList>
            <person name="Gilroy R."/>
            <person name="Ravi A."/>
            <person name="Getino M."/>
            <person name="Pursley I."/>
            <person name="Horton D.L."/>
            <person name="Alikhan N.F."/>
            <person name="Baker D."/>
            <person name="Gharbi K."/>
            <person name="Hall N."/>
            <person name="Watson M."/>
            <person name="Adriaenssens E.M."/>
            <person name="Foster-Nyarko E."/>
            <person name="Jarju S."/>
            <person name="Secka A."/>
            <person name="Antonio M."/>
            <person name="Oren A."/>
            <person name="Chaudhuri R.R."/>
            <person name="La Ragione R."/>
            <person name="Hildebrand F."/>
            <person name="Pallen M.J."/>
        </authorList>
    </citation>
    <scope>NUCLEOTIDE SEQUENCE</scope>
    <source>
        <strain evidence="1">ChiHjej9B8-7071</strain>
    </source>
</reference>
<feature type="non-terminal residue" evidence="1">
    <location>
        <position position="1"/>
    </location>
</feature>
<accession>A0A9D1A861</accession>
<reference evidence="1" key="1">
    <citation type="submission" date="2020-10" db="EMBL/GenBank/DDBJ databases">
        <authorList>
            <person name="Gilroy R."/>
        </authorList>
    </citation>
    <scope>NUCLEOTIDE SEQUENCE</scope>
    <source>
        <strain evidence="1">ChiHjej9B8-7071</strain>
    </source>
</reference>
<evidence type="ECO:0000313" key="2">
    <source>
        <dbReference type="Proteomes" id="UP000824258"/>
    </source>
</evidence>
<protein>
    <submittedName>
        <fullName evidence="1">Uncharacterized protein</fullName>
    </submittedName>
</protein>
<dbReference type="EMBL" id="DVGD01000148">
    <property type="protein sequence ID" value="HIR09718.1"/>
    <property type="molecule type" value="Genomic_DNA"/>
</dbReference>
<dbReference type="AlphaFoldDB" id="A0A9D1A861"/>
<comment type="caution">
    <text evidence="1">The sequence shown here is derived from an EMBL/GenBank/DDBJ whole genome shotgun (WGS) entry which is preliminary data.</text>
</comment>
<sequence>LLMFELPEGTAQRNLYLVFPKRIQASSAVERFVDYVRSYYALEDRLSRSAAGK</sequence>
<proteinExistence type="predicted"/>
<evidence type="ECO:0000313" key="1">
    <source>
        <dbReference type="EMBL" id="HIR09718.1"/>
    </source>
</evidence>
<organism evidence="1 2">
    <name type="scientific">Candidatus Avoscillospira stercoripullorum</name>
    <dbReference type="NCBI Taxonomy" id="2840709"/>
    <lineage>
        <taxon>Bacteria</taxon>
        <taxon>Bacillati</taxon>
        <taxon>Bacillota</taxon>
        <taxon>Clostridia</taxon>
        <taxon>Eubacteriales</taxon>
        <taxon>Oscillospiraceae</taxon>
        <taxon>Oscillospiraceae incertae sedis</taxon>
        <taxon>Candidatus Avoscillospira</taxon>
    </lineage>
</organism>
<gene>
    <name evidence="1" type="ORF">IAA70_04870</name>
</gene>